<dbReference type="STRING" id="10195.A0A3M7RLM7"/>
<protein>
    <submittedName>
        <fullName evidence="5">DNA replication factor Cdt1</fullName>
    </submittedName>
</protein>
<comment type="caution">
    <text evidence="5">The sequence shown here is derived from an EMBL/GenBank/DDBJ whole genome shotgun (WGS) entry which is preliminary data.</text>
</comment>
<evidence type="ECO:0000313" key="5">
    <source>
        <dbReference type="EMBL" id="RNA24369.1"/>
    </source>
</evidence>
<dbReference type="AlphaFoldDB" id="A0A3M7RLM7"/>
<keyword evidence="2" id="KW-0131">Cell cycle</keyword>
<feature type="compositionally biased region" description="Basic and acidic residues" evidence="3">
    <location>
        <begin position="61"/>
        <end position="75"/>
    </location>
</feature>
<dbReference type="InterPro" id="IPR038090">
    <property type="entry name" value="Cdt1_C_WH_dom_sf"/>
</dbReference>
<dbReference type="CDD" id="cd08674">
    <property type="entry name" value="Cdt1_m"/>
    <property type="match status" value="1"/>
</dbReference>
<gene>
    <name evidence="5" type="ORF">BpHYR1_043634</name>
</gene>
<feature type="domain" description="CDT1 Geminin-binding" evidence="4">
    <location>
        <begin position="182"/>
        <end position="343"/>
    </location>
</feature>
<dbReference type="GO" id="GO:0000278">
    <property type="term" value="P:mitotic cell cycle"/>
    <property type="evidence" value="ECO:0007669"/>
    <property type="project" value="TreeGrafter"/>
</dbReference>
<dbReference type="InterPro" id="IPR036390">
    <property type="entry name" value="WH_DNA-bd_sf"/>
</dbReference>
<dbReference type="InterPro" id="IPR014939">
    <property type="entry name" value="CDT1_Gemini-bd-like"/>
</dbReference>
<dbReference type="PANTHER" id="PTHR28637:SF1">
    <property type="entry name" value="DNA REPLICATION FACTOR CDT1"/>
    <property type="match status" value="1"/>
</dbReference>
<sequence length="553" mass="63906">MSQARVTDFFATRKRNRFNQDEILLNKQKKTHHLVDSSDARADEIAQLKQKLAQATASTERSLRSRTRQENDTKQEAPPTRPKKKDQLEALRAKMNRLDDKISKVVHQEPDADSAEPKHKKKLNKAELKHKIEQFNHNLLQIQQSEEKTEAQVKEAPKAMPAYEKFKDLADQHLDPTTTLTLPKSYSLLLDSFKGSDTIVKFLFNRDEICTFLKLKMGIQNITKHSFGLKHLAQIKHVYPEAYLFRQEKIFIDFKNDYHLIVAPNMDEIETNKESGLKQFSPMVLLKRLKKFKLNLFNIVKKLHEEFLHSIGLTEVPVDSIKRWHQKFDLENLAEISESELPRAPVDQSIKCKTGKDLLNIAKDVYSSRDAIKDTVVPNEEKESVEKALKEPDAALDPDQKTMHKLNEKRETIYGALLDKVRAKEKQKALQNMVINNDKEKLTSKYNNFKDLIRFLLFFYQSEKKSTLELDKVCKKAADSTKGNLTELECRALIADMSEDAAELNLFIRADGGKKWLNVIKVRNVQYLQMDKSFQLNELSSMVDQALGKLKSN</sequence>
<dbReference type="GO" id="GO:0000076">
    <property type="term" value="P:DNA replication checkpoint signaling"/>
    <property type="evidence" value="ECO:0007669"/>
    <property type="project" value="TreeGrafter"/>
</dbReference>
<organism evidence="5 6">
    <name type="scientific">Brachionus plicatilis</name>
    <name type="common">Marine rotifer</name>
    <name type="synonym">Brachionus muelleri</name>
    <dbReference type="NCBI Taxonomy" id="10195"/>
    <lineage>
        <taxon>Eukaryota</taxon>
        <taxon>Metazoa</taxon>
        <taxon>Spiralia</taxon>
        <taxon>Gnathifera</taxon>
        <taxon>Rotifera</taxon>
        <taxon>Eurotatoria</taxon>
        <taxon>Monogononta</taxon>
        <taxon>Pseudotrocha</taxon>
        <taxon>Ploima</taxon>
        <taxon>Brachionidae</taxon>
        <taxon>Brachionus</taxon>
    </lineage>
</organism>
<dbReference type="GO" id="GO:0071163">
    <property type="term" value="P:DNA replication preinitiation complex assembly"/>
    <property type="evidence" value="ECO:0007669"/>
    <property type="project" value="InterPro"/>
</dbReference>
<evidence type="ECO:0000256" key="3">
    <source>
        <dbReference type="SAM" id="MobiDB-lite"/>
    </source>
</evidence>
<dbReference type="GO" id="GO:0005634">
    <property type="term" value="C:nucleus"/>
    <property type="evidence" value="ECO:0007669"/>
    <property type="project" value="TreeGrafter"/>
</dbReference>
<evidence type="ECO:0000313" key="6">
    <source>
        <dbReference type="Proteomes" id="UP000276133"/>
    </source>
</evidence>
<dbReference type="Gene3D" id="1.10.10.1420">
    <property type="entry name" value="DNA replication factor Cdt1, C-terminal WH domain"/>
    <property type="match status" value="1"/>
</dbReference>
<dbReference type="GO" id="GO:0030174">
    <property type="term" value="P:regulation of DNA-templated DNA replication initiation"/>
    <property type="evidence" value="ECO:0007669"/>
    <property type="project" value="InterPro"/>
</dbReference>
<dbReference type="SUPFAM" id="SSF46785">
    <property type="entry name" value="Winged helix' DNA-binding domain"/>
    <property type="match status" value="1"/>
</dbReference>
<dbReference type="SMART" id="SM01075">
    <property type="entry name" value="CDT1"/>
    <property type="match status" value="1"/>
</dbReference>
<dbReference type="Pfam" id="PF16679">
    <property type="entry name" value="CDT1_C"/>
    <property type="match status" value="1"/>
</dbReference>
<dbReference type="Proteomes" id="UP000276133">
    <property type="component" value="Unassembled WGS sequence"/>
</dbReference>
<evidence type="ECO:0000256" key="2">
    <source>
        <dbReference type="ARBA" id="ARBA00023306"/>
    </source>
</evidence>
<dbReference type="InterPro" id="IPR045173">
    <property type="entry name" value="Cdt1"/>
</dbReference>
<dbReference type="GO" id="GO:0070182">
    <property type="term" value="F:DNA polymerase binding"/>
    <property type="evidence" value="ECO:0007669"/>
    <property type="project" value="TreeGrafter"/>
</dbReference>
<dbReference type="GO" id="GO:0003677">
    <property type="term" value="F:DNA binding"/>
    <property type="evidence" value="ECO:0007669"/>
    <property type="project" value="InterPro"/>
</dbReference>
<dbReference type="Pfam" id="PF08839">
    <property type="entry name" value="CDT1"/>
    <property type="match status" value="1"/>
</dbReference>
<keyword evidence="6" id="KW-1185">Reference proteome</keyword>
<dbReference type="PANTHER" id="PTHR28637">
    <property type="entry name" value="DNA REPLICATION FACTOR CDT1"/>
    <property type="match status" value="1"/>
</dbReference>
<accession>A0A3M7RLM7</accession>
<name>A0A3M7RLM7_BRAPC</name>
<evidence type="ECO:0000259" key="4">
    <source>
        <dbReference type="SMART" id="SM01075"/>
    </source>
</evidence>
<proteinExistence type="inferred from homology"/>
<dbReference type="EMBL" id="REGN01003134">
    <property type="protein sequence ID" value="RNA24369.1"/>
    <property type="molecule type" value="Genomic_DNA"/>
</dbReference>
<comment type="similarity">
    <text evidence="1">Belongs to the Cdt1 family.</text>
</comment>
<feature type="region of interest" description="Disordered" evidence="3">
    <location>
        <begin position="51"/>
        <end position="87"/>
    </location>
</feature>
<dbReference type="InterPro" id="IPR032054">
    <property type="entry name" value="Cdt1_C"/>
</dbReference>
<reference evidence="5 6" key="1">
    <citation type="journal article" date="2018" name="Sci. Rep.">
        <title>Genomic signatures of local adaptation to the degree of environmental predictability in rotifers.</title>
        <authorList>
            <person name="Franch-Gras L."/>
            <person name="Hahn C."/>
            <person name="Garcia-Roger E.M."/>
            <person name="Carmona M.J."/>
            <person name="Serra M."/>
            <person name="Gomez A."/>
        </authorList>
    </citation>
    <scope>NUCLEOTIDE SEQUENCE [LARGE SCALE GENOMIC DNA]</scope>
    <source>
        <strain evidence="5">HYR1</strain>
    </source>
</reference>
<dbReference type="OrthoDB" id="341730at2759"/>
<evidence type="ECO:0000256" key="1">
    <source>
        <dbReference type="ARBA" id="ARBA00008356"/>
    </source>
</evidence>